<dbReference type="Proteomes" id="UP000811255">
    <property type="component" value="Unassembled WGS sequence"/>
</dbReference>
<comment type="caution">
    <text evidence="2">The sequence shown here is derived from an EMBL/GenBank/DDBJ whole genome shotgun (WGS) entry which is preliminary data.</text>
</comment>
<protein>
    <submittedName>
        <fullName evidence="2">Uncharacterized protein</fullName>
    </submittedName>
</protein>
<keyword evidence="3" id="KW-1185">Reference proteome</keyword>
<reference evidence="2 3" key="1">
    <citation type="submission" date="2021-05" db="EMBL/GenBank/DDBJ databases">
        <title>Croceibacterium sp. LX-88 genome sequence.</title>
        <authorList>
            <person name="Luo X."/>
        </authorList>
    </citation>
    <scope>NUCLEOTIDE SEQUENCE [LARGE SCALE GENOMIC DNA]</scope>
    <source>
        <strain evidence="2 3">LX-88</strain>
    </source>
</reference>
<dbReference type="EMBL" id="JAHFVK010000002">
    <property type="protein sequence ID" value="MBT2134729.1"/>
    <property type="molecule type" value="Genomic_DNA"/>
</dbReference>
<accession>A0ABS5W4U3</accession>
<gene>
    <name evidence="2" type="ORF">KK137_10320</name>
</gene>
<organism evidence="2 3">
    <name type="scientific">Croceibacterium selenioxidans</name>
    <dbReference type="NCBI Taxonomy" id="2838833"/>
    <lineage>
        <taxon>Bacteria</taxon>
        <taxon>Pseudomonadati</taxon>
        <taxon>Pseudomonadota</taxon>
        <taxon>Alphaproteobacteria</taxon>
        <taxon>Sphingomonadales</taxon>
        <taxon>Erythrobacteraceae</taxon>
        <taxon>Croceibacterium</taxon>
    </lineage>
</organism>
<keyword evidence="1" id="KW-0472">Membrane</keyword>
<name>A0ABS5W4U3_9SPHN</name>
<evidence type="ECO:0000313" key="2">
    <source>
        <dbReference type="EMBL" id="MBT2134729.1"/>
    </source>
</evidence>
<sequence length="159" mass="17358">MSTSIIDGTVEEVVTGRQRGSITVFKSIRFKLEDGSGRTVTKAVVKQPVSDELKPGARGRFYFFNAFDIRGFHGVRMADGRSIYAFPTNNQKLFLILGLINLAWIVFKVTVDGEIPLLGLALMILAVVGWIFMGKGEKEARQQFDADADLSGKAAVTGA</sequence>
<keyword evidence="1" id="KW-1133">Transmembrane helix</keyword>
<feature type="transmembrane region" description="Helical" evidence="1">
    <location>
        <begin position="93"/>
        <end position="109"/>
    </location>
</feature>
<feature type="transmembrane region" description="Helical" evidence="1">
    <location>
        <begin position="115"/>
        <end position="133"/>
    </location>
</feature>
<proteinExistence type="predicted"/>
<evidence type="ECO:0000256" key="1">
    <source>
        <dbReference type="SAM" id="Phobius"/>
    </source>
</evidence>
<keyword evidence="1" id="KW-0812">Transmembrane</keyword>
<dbReference type="RefSeq" id="WP_214536354.1">
    <property type="nucleotide sequence ID" value="NZ_JAHFVK010000002.1"/>
</dbReference>
<evidence type="ECO:0000313" key="3">
    <source>
        <dbReference type="Proteomes" id="UP000811255"/>
    </source>
</evidence>